<dbReference type="PANTHER" id="PTHR22923">
    <property type="entry name" value="CEREBELLIN-RELATED"/>
    <property type="match status" value="1"/>
</dbReference>
<proteinExistence type="predicted"/>
<dbReference type="SMART" id="SM00110">
    <property type="entry name" value="C1Q"/>
    <property type="match status" value="1"/>
</dbReference>
<evidence type="ECO:0000256" key="4">
    <source>
        <dbReference type="SAM" id="Coils"/>
    </source>
</evidence>
<evidence type="ECO:0000256" key="2">
    <source>
        <dbReference type="ARBA" id="ARBA00022525"/>
    </source>
</evidence>
<dbReference type="InterPro" id="IPR050822">
    <property type="entry name" value="Cerebellin_Synaptic_Org"/>
</dbReference>
<keyword evidence="8" id="KW-1185">Reference proteome</keyword>
<dbReference type="PROSITE" id="PS50871">
    <property type="entry name" value="C1Q"/>
    <property type="match status" value="1"/>
</dbReference>
<dbReference type="PANTHER" id="PTHR22923:SF116">
    <property type="entry name" value="C1Q DOMAIN-CONTAINING PROTEIN"/>
    <property type="match status" value="1"/>
</dbReference>
<feature type="non-terminal residue" evidence="7">
    <location>
        <position position="284"/>
    </location>
</feature>
<protein>
    <recommendedName>
        <fullName evidence="6">C1q domain-containing protein</fullName>
    </recommendedName>
</protein>
<feature type="chain" id="PRO_5033027591" description="C1q domain-containing protein" evidence="5">
    <location>
        <begin position="19"/>
        <end position="284"/>
    </location>
</feature>
<name>A0A8B6FH52_MYTGA</name>
<feature type="domain" description="C1q" evidence="6">
    <location>
        <begin position="191"/>
        <end position="284"/>
    </location>
</feature>
<dbReference type="OrthoDB" id="6154955at2759"/>
<comment type="subcellular location">
    <subcellularLocation>
        <location evidence="1">Secreted</location>
    </subcellularLocation>
</comment>
<evidence type="ECO:0000256" key="5">
    <source>
        <dbReference type="SAM" id="SignalP"/>
    </source>
</evidence>
<dbReference type="Proteomes" id="UP000596742">
    <property type="component" value="Unassembled WGS sequence"/>
</dbReference>
<organism evidence="7 8">
    <name type="scientific">Mytilus galloprovincialis</name>
    <name type="common">Mediterranean mussel</name>
    <dbReference type="NCBI Taxonomy" id="29158"/>
    <lineage>
        <taxon>Eukaryota</taxon>
        <taxon>Metazoa</taxon>
        <taxon>Spiralia</taxon>
        <taxon>Lophotrochozoa</taxon>
        <taxon>Mollusca</taxon>
        <taxon>Bivalvia</taxon>
        <taxon>Autobranchia</taxon>
        <taxon>Pteriomorphia</taxon>
        <taxon>Mytilida</taxon>
        <taxon>Mytiloidea</taxon>
        <taxon>Mytilidae</taxon>
        <taxon>Mytilinae</taxon>
        <taxon>Mytilus</taxon>
    </lineage>
</organism>
<feature type="signal peptide" evidence="5">
    <location>
        <begin position="1"/>
        <end position="18"/>
    </location>
</feature>
<reference evidence="7" key="1">
    <citation type="submission" date="2018-11" db="EMBL/GenBank/DDBJ databases">
        <authorList>
            <person name="Alioto T."/>
            <person name="Alioto T."/>
        </authorList>
    </citation>
    <scope>NUCLEOTIDE SEQUENCE</scope>
</reference>
<evidence type="ECO:0000313" key="8">
    <source>
        <dbReference type="Proteomes" id="UP000596742"/>
    </source>
</evidence>
<evidence type="ECO:0000259" key="6">
    <source>
        <dbReference type="PROSITE" id="PS50871"/>
    </source>
</evidence>
<dbReference type="InterPro" id="IPR008983">
    <property type="entry name" value="Tumour_necrosis_fac-like_dom"/>
</dbReference>
<feature type="coiled-coil region" evidence="4">
    <location>
        <begin position="39"/>
        <end position="66"/>
    </location>
</feature>
<keyword evidence="2" id="KW-0964">Secreted</keyword>
<evidence type="ECO:0000256" key="3">
    <source>
        <dbReference type="ARBA" id="ARBA00022729"/>
    </source>
</evidence>
<comment type="caution">
    <text evidence="7">The sequence shown here is derived from an EMBL/GenBank/DDBJ whole genome shotgun (WGS) entry which is preliminary data.</text>
</comment>
<dbReference type="EMBL" id="UYJE01006798">
    <property type="protein sequence ID" value="VDI49176.1"/>
    <property type="molecule type" value="Genomic_DNA"/>
</dbReference>
<gene>
    <name evidence="7" type="ORF">MGAL_10B016828</name>
</gene>
<keyword evidence="3 5" id="KW-0732">Signal</keyword>
<dbReference type="Pfam" id="PF00386">
    <property type="entry name" value="C1q"/>
    <property type="match status" value="1"/>
</dbReference>
<dbReference type="GO" id="GO:0005576">
    <property type="term" value="C:extracellular region"/>
    <property type="evidence" value="ECO:0007669"/>
    <property type="project" value="UniProtKB-SubCell"/>
</dbReference>
<keyword evidence="4" id="KW-0175">Coiled coil</keyword>
<evidence type="ECO:0000256" key="1">
    <source>
        <dbReference type="ARBA" id="ARBA00004613"/>
    </source>
</evidence>
<dbReference type="AlphaFoldDB" id="A0A8B6FH52"/>
<evidence type="ECO:0000313" key="7">
    <source>
        <dbReference type="EMBL" id="VDI49176.1"/>
    </source>
</evidence>
<accession>A0A8B6FH52</accession>
<dbReference type="Gene3D" id="2.60.120.40">
    <property type="match status" value="1"/>
</dbReference>
<sequence length="284" mass="32949">MNVVRTLIILLSISFVWTSSSSIGSEFESTLSCSKFHFEEKVLEKLVRLEHKMQILEEKMDSREMLNTAKLDEISNIMDIKDTQIQEQTRFNKSYQEIVEHFKIKATNETDIYGDQINTLLEYFSSKVEVFTEPENKRESVSELMQFNIDREQKRFNSSYDQIVENFKESSKTTLLELIVNHQKEFTEMMEKKEAVAFSAYRSRSQTLQHGEKVIFDGVWTNVENGYEPSTGVFKTPHPGLYHLTAVVMSDSGSVLVLYLCHNESYMTRRLLSGDGYKTGTFDV</sequence>
<dbReference type="SUPFAM" id="SSF49842">
    <property type="entry name" value="TNF-like"/>
    <property type="match status" value="1"/>
</dbReference>
<dbReference type="InterPro" id="IPR001073">
    <property type="entry name" value="C1q_dom"/>
</dbReference>